<reference evidence="1 2" key="1">
    <citation type="submission" date="2019-02" db="EMBL/GenBank/DDBJ databases">
        <title>Deep-cultivation of Planctomycetes and their phenomic and genomic characterization uncovers novel biology.</title>
        <authorList>
            <person name="Wiegand S."/>
            <person name="Jogler M."/>
            <person name="Boedeker C."/>
            <person name="Pinto D."/>
            <person name="Vollmers J."/>
            <person name="Rivas-Marin E."/>
            <person name="Kohn T."/>
            <person name="Peeters S.H."/>
            <person name="Heuer A."/>
            <person name="Rast P."/>
            <person name="Oberbeckmann S."/>
            <person name="Bunk B."/>
            <person name="Jeske O."/>
            <person name="Meyerdierks A."/>
            <person name="Storesund J.E."/>
            <person name="Kallscheuer N."/>
            <person name="Luecker S."/>
            <person name="Lage O.M."/>
            <person name="Pohl T."/>
            <person name="Merkel B.J."/>
            <person name="Hornburger P."/>
            <person name="Mueller R.-W."/>
            <person name="Bruemmer F."/>
            <person name="Labrenz M."/>
            <person name="Spormann A.M."/>
            <person name="Op den Camp H."/>
            <person name="Overmann J."/>
            <person name="Amann R."/>
            <person name="Jetten M.S.M."/>
            <person name="Mascher T."/>
            <person name="Medema M.H."/>
            <person name="Devos D.P."/>
            <person name="Kaster A.-K."/>
            <person name="Ovreas L."/>
            <person name="Rohde M."/>
            <person name="Galperin M.Y."/>
            <person name="Jogler C."/>
        </authorList>
    </citation>
    <scope>NUCLEOTIDE SEQUENCE [LARGE SCALE GENOMIC DNA]</scope>
    <source>
        <strain evidence="1 2">ETA_A8</strain>
    </source>
</reference>
<name>A0A517YLL3_9BACT</name>
<dbReference type="EMBL" id="CP036274">
    <property type="protein sequence ID" value="QDU31127.1"/>
    <property type="molecule type" value="Genomic_DNA"/>
</dbReference>
<dbReference type="Proteomes" id="UP000315017">
    <property type="component" value="Chromosome"/>
</dbReference>
<proteinExistence type="predicted"/>
<dbReference type="KEGG" id="aagg:ETAA8_62800"/>
<evidence type="ECO:0000313" key="2">
    <source>
        <dbReference type="Proteomes" id="UP000315017"/>
    </source>
</evidence>
<dbReference type="Pfam" id="PF07394">
    <property type="entry name" value="DUF1501"/>
    <property type="match status" value="1"/>
</dbReference>
<organism evidence="1 2">
    <name type="scientific">Anatilimnocola aggregata</name>
    <dbReference type="NCBI Taxonomy" id="2528021"/>
    <lineage>
        <taxon>Bacteria</taxon>
        <taxon>Pseudomonadati</taxon>
        <taxon>Planctomycetota</taxon>
        <taxon>Planctomycetia</taxon>
        <taxon>Pirellulales</taxon>
        <taxon>Pirellulaceae</taxon>
        <taxon>Anatilimnocola</taxon>
    </lineage>
</organism>
<dbReference type="RefSeq" id="WP_145097742.1">
    <property type="nucleotide sequence ID" value="NZ_CP036274.1"/>
</dbReference>
<dbReference type="AlphaFoldDB" id="A0A517YLL3"/>
<keyword evidence="2" id="KW-1185">Reference proteome</keyword>
<sequence>MLTIFGAPTRPGNFCDRRSRRDFLTIGGMMLGGLTLPQLLSVEAQGSIGRSHKAIINIFLPGGPPHQDMWDIKPDAPSEIRGEFQPIGTNVSGIEIGEIFPKIAAIADKCIFIRSMVGATGGHDAYQCMTGRPLNPAAAGGWPAAGAWISKLKGPVNQAIPPHLSMCYKTDHGPWGYDGDGGFLGLAHSPFKLVGGREETSKTDNMVLKGITLDRLQDRNNLLASLDHMRRDLDNSGKMAGLDTFTSQAVGILTSSALADALDISKESPEIVERYGRGDKNFRNDGAPKLTENFLIARRLVEAGARMVSLNFSRWDHHGKNFDAIRQDGPLLDRAVAALITDLHERGLDKDVSVVVWGEFGRTPKINPGGGRDHWPQVSCALLAGGGMRTGQVIGATNRLGEHAVQRPVSFQEVWATLYHNLGLNLSFVREFDLRGRPQYLVDQGVEPLKEVV</sequence>
<dbReference type="OrthoDB" id="127333at2"/>
<protein>
    <recommendedName>
        <fullName evidence="3">DUF1501 domain-containing protein</fullName>
    </recommendedName>
</protein>
<dbReference type="SUPFAM" id="SSF53649">
    <property type="entry name" value="Alkaline phosphatase-like"/>
    <property type="match status" value="1"/>
</dbReference>
<dbReference type="PANTHER" id="PTHR43737">
    <property type="entry name" value="BLL7424 PROTEIN"/>
    <property type="match status" value="1"/>
</dbReference>
<evidence type="ECO:0008006" key="3">
    <source>
        <dbReference type="Google" id="ProtNLM"/>
    </source>
</evidence>
<dbReference type="InterPro" id="IPR010869">
    <property type="entry name" value="DUF1501"/>
</dbReference>
<dbReference type="PANTHER" id="PTHR43737:SF1">
    <property type="entry name" value="DUF1501 DOMAIN-CONTAINING PROTEIN"/>
    <property type="match status" value="1"/>
</dbReference>
<evidence type="ECO:0000313" key="1">
    <source>
        <dbReference type="EMBL" id="QDU31127.1"/>
    </source>
</evidence>
<dbReference type="InterPro" id="IPR017850">
    <property type="entry name" value="Alkaline_phosphatase_core_sf"/>
</dbReference>
<accession>A0A517YLL3</accession>
<gene>
    <name evidence="1" type="ORF">ETAA8_62800</name>
</gene>